<evidence type="ECO:0000313" key="2">
    <source>
        <dbReference type="Proteomes" id="UP000297703"/>
    </source>
</evidence>
<dbReference type="EMBL" id="QXTE01000107">
    <property type="protein sequence ID" value="TFK05855.1"/>
    <property type="molecule type" value="Genomic_DNA"/>
</dbReference>
<protein>
    <submittedName>
        <fullName evidence="1">Helix-loop-helix protein 2</fullName>
    </submittedName>
</protein>
<comment type="caution">
    <text evidence="1">The sequence shown here is derived from an EMBL/GenBank/DDBJ whole genome shotgun (WGS) entry which is preliminary data.</text>
</comment>
<sequence length="102" mass="10856">MWPRADPALALWSWHPTPAHRSLVCVRGWGPHGTPAVAESWLSWDTLCWVQVLELPTPPTPGVPTGSSAPPWLQPAQAPFPGAGKVSGWSVGLCSLGLSDPM</sequence>
<name>A0A4D9EBT2_9SAUR</name>
<dbReference type="Proteomes" id="UP000297703">
    <property type="component" value="Unassembled WGS sequence"/>
</dbReference>
<evidence type="ECO:0000313" key="1">
    <source>
        <dbReference type="EMBL" id="TFK05855.1"/>
    </source>
</evidence>
<accession>A0A4D9EBT2</accession>
<reference evidence="1 2" key="2">
    <citation type="submission" date="2019-04" db="EMBL/GenBank/DDBJ databases">
        <title>The genome sequence of big-headed turtle.</title>
        <authorList>
            <person name="Gong S."/>
        </authorList>
    </citation>
    <scope>NUCLEOTIDE SEQUENCE [LARGE SCALE GENOMIC DNA]</scope>
    <source>
        <strain evidence="1">DO16091913</strain>
        <tissue evidence="1">Muscle</tissue>
    </source>
</reference>
<proteinExistence type="predicted"/>
<dbReference type="AlphaFoldDB" id="A0A4D9EBT2"/>
<organism evidence="1 2">
    <name type="scientific">Platysternon megacephalum</name>
    <name type="common">big-headed turtle</name>
    <dbReference type="NCBI Taxonomy" id="55544"/>
    <lineage>
        <taxon>Eukaryota</taxon>
        <taxon>Metazoa</taxon>
        <taxon>Chordata</taxon>
        <taxon>Craniata</taxon>
        <taxon>Vertebrata</taxon>
        <taxon>Euteleostomi</taxon>
        <taxon>Archelosauria</taxon>
        <taxon>Testudinata</taxon>
        <taxon>Testudines</taxon>
        <taxon>Cryptodira</taxon>
        <taxon>Durocryptodira</taxon>
        <taxon>Testudinoidea</taxon>
        <taxon>Platysternidae</taxon>
        <taxon>Platysternon</taxon>
    </lineage>
</organism>
<reference evidence="1 2" key="1">
    <citation type="submission" date="2019-04" db="EMBL/GenBank/DDBJ databases">
        <title>Draft genome of the big-headed turtle Platysternon megacephalum.</title>
        <authorList>
            <person name="Gong S."/>
        </authorList>
    </citation>
    <scope>NUCLEOTIDE SEQUENCE [LARGE SCALE GENOMIC DNA]</scope>
    <source>
        <strain evidence="1">DO16091913</strain>
        <tissue evidence="1">Muscle</tissue>
    </source>
</reference>
<gene>
    <name evidence="1" type="ORF">DR999_PMT11487</name>
</gene>
<keyword evidence="2" id="KW-1185">Reference proteome</keyword>